<dbReference type="AlphaFoldDB" id="A0A3R7YKR3"/>
<evidence type="ECO:0008006" key="3">
    <source>
        <dbReference type="Google" id="ProtNLM"/>
    </source>
</evidence>
<evidence type="ECO:0000313" key="1">
    <source>
        <dbReference type="EMBL" id="RQM31407.1"/>
    </source>
</evidence>
<reference evidence="1" key="1">
    <citation type="submission" date="2018-07" db="EMBL/GenBank/DDBJ databases">
        <title>Annotation of Aphanomyces astaci genome assembly.</title>
        <authorList>
            <person name="Studholme D.J."/>
        </authorList>
    </citation>
    <scope>NUCLEOTIDE SEQUENCE [LARGE SCALE GENOMIC DNA]</scope>
    <source>
        <strain evidence="1">Pc</strain>
    </source>
</reference>
<name>A0A3R7YKR3_APHAT</name>
<comment type="caution">
    <text evidence="1">The sequence shown here is derived from an EMBL/GenBank/DDBJ whole genome shotgun (WGS) entry which is preliminary data.</text>
</comment>
<accession>A0A3R7YKR3</accession>
<organism evidence="1 2">
    <name type="scientific">Aphanomyces astaci</name>
    <name type="common">Crayfish plague agent</name>
    <dbReference type="NCBI Taxonomy" id="112090"/>
    <lineage>
        <taxon>Eukaryota</taxon>
        <taxon>Sar</taxon>
        <taxon>Stramenopiles</taxon>
        <taxon>Oomycota</taxon>
        <taxon>Saprolegniomycetes</taxon>
        <taxon>Saprolegniales</taxon>
        <taxon>Verrucalvaceae</taxon>
        <taxon>Aphanomyces</taxon>
    </lineage>
</organism>
<proteinExistence type="predicted"/>
<evidence type="ECO:0000313" key="2">
    <source>
        <dbReference type="Proteomes" id="UP000284702"/>
    </source>
</evidence>
<keyword evidence="2" id="KW-1185">Reference proteome</keyword>
<dbReference type="VEuPathDB" id="FungiDB:H257_03128"/>
<dbReference type="EMBL" id="MZMZ02000028">
    <property type="protein sequence ID" value="RQM31407.1"/>
    <property type="molecule type" value="Genomic_DNA"/>
</dbReference>
<sequence length="241" mass="27939">MPPTEGKLQQRRYTNSDRKTVIAQFHASGCANERQFCRGVGIPYGTWQGWRRKESQITSSTRHGRKATMGGQGRKSMIPFMGDIIAYMSEWRDNNKFIRVFHLMQWIRRNQKPWLVSYIEAKKSPEDDYETLRCLLLRFCTRNRFRHRKPCVSKLSQEVLDSVWLDYAAYFHTKYAAYPKHTILNADETGLCYGMPPGSTLAEIGKSSKVDKSEKHSERLTALLTIRADGKAIKQLLLKPM</sequence>
<dbReference type="Proteomes" id="UP000284702">
    <property type="component" value="Unassembled WGS sequence"/>
</dbReference>
<protein>
    <recommendedName>
        <fullName evidence="3">DDE-1 domain-containing protein</fullName>
    </recommendedName>
</protein>
<gene>
    <name evidence="1" type="ORF">B5M09_013852</name>
</gene>